<name>A0A834W8T2_9FABA</name>
<dbReference type="Proteomes" id="UP000634136">
    <property type="component" value="Unassembled WGS sequence"/>
</dbReference>
<dbReference type="OrthoDB" id="10254455at2759"/>
<accession>A0A834W8T2</accession>
<protein>
    <submittedName>
        <fullName evidence="1">Peroxisomal biogenesis factor 6 isoform X3</fullName>
    </submittedName>
</protein>
<organism evidence="1 2">
    <name type="scientific">Senna tora</name>
    <dbReference type="NCBI Taxonomy" id="362788"/>
    <lineage>
        <taxon>Eukaryota</taxon>
        <taxon>Viridiplantae</taxon>
        <taxon>Streptophyta</taxon>
        <taxon>Embryophyta</taxon>
        <taxon>Tracheophyta</taxon>
        <taxon>Spermatophyta</taxon>
        <taxon>Magnoliopsida</taxon>
        <taxon>eudicotyledons</taxon>
        <taxon>Gunneridae</taxon>
        <taxon>Pentapetalae</taxon>
        <taxon>rosids</taxon>
        <taxon>fabids</taxon>
        <taxon>Fabales</taxon>
        <taxon>Fabaceae</taxon>
        <taxon>Caesalpinioideae</taxon>
        <taxon>Cassia clade</taxon>
        <taxon>Senna</taxon>
    </lineage>
</organism>
<evidence type="ECO:0000313" key="2">
    <source>
        <dbReference type="Proteomes" id="UP000634136"/>
    </source>
</evidence>
<proteinExistence type="predicted"/>
<comment type="caution">
    <text evidence="1">The sequence shown here is derived from an EMBL/GenBank/DDBJ whole genome shotgun (WGS) entry which is preliminary data.</text>
</comment>
<sequence length="313" mass="34405">MICLVLLQLKDIELDPDGQVQDCYIAMEALCEVLDSKQPLIVYFPDSSQWLHKSVPKTHRKEFFHKVQEMFDQLSGPVVLICGQNKSHSGAKEKKQFTMILPPFGRIGGKLVKPAIILQLYALPPLSLKHLTEGLGATKRSDDNDIHKLFTNVLYIHPPKGSRASLVPPLVSLQPPEPLGLIIGIVAVGACRRYRCRWLQTSEDDDDGDIRSRFTVARWSLTVFSLLPGFSSLAVFANKVCFCSSLFDFSVLLGFSVVVWIKREWLGGGCSTGWQCGKGEGGLVVVVGGFAARWGGSFSSVVLGIGVCIRGSR</sequence>
<dbReference type="EMBL" id="JAAIUW010000011">
    <property type="protein sequence ID" value="KAF7808204.1"/>
    <property type="molecule type" value="Genomic_DNA"/>
</dbReference>
<dbReference type="AlphaFoldDB" id="A0A834W8T2"/>
<keyword evidence="2" id="KW-1185">Reference proteome</keyword>
<evidence type="ECO:0000313" key="1">
    <source>
        <dbReference type="EMBL" id="KAF7808204.1"/>
    </source>
</evidence>
<reference evidence="1" key="1">
    <citation type="submission" date="2020-09" db="EMBL/GenBank/DDBJ databases">
        <title>Genome-Enabled Discovery of Anthraquinone Biosynthesis in Senna tora.</title>
        <authorList>
            <person name="Kang S.-H."/>
            <person name="Pandey R.P."/>
            <person name="Lee C.-M."/>
            <person name="Sim J.-S."/>
            <person name="Jeong J.-T."/>
            <person name="Choi B.-S."/>
            <person name="Jung M."/>
            <person name="Ginzburg D."/>
            <person name="Zhao K."/>
            <person name="Won S.Y."/>
            <person name="Oh T.-J."/>
            <person name="Yu Y."/>
            <person name="Kim N.-H."/>
            <person name="Lee O.R."/>
            <person name="Lee T.-H."/>
            <person name="Bashyal P."/>
            <person name="Kim T.-S."/>
            <person name="Lee W.-H."/>
            <person name="Kawkins C."/>
            <person name="Kim C.-K."/>
            <person name="Kim J.S."/>
            <person name="Ahn B.O."/>
            <person name="Rhee S.Y."/>
            <person name="Sohng J.K."/>
        </authorList>
    </citation>
    <scope>NUCLEOTIDE SEQUENCE</scope>
    <source>
        <tissue evidence="1">Leaf</tissue>
    </source>
</reference>
<gene>
    <name evidence="1" type="ORF">G2W53_034947</name>
</gene>